<dbReference type="PIRSF" id="PIRSF001455">
    <property type="entry name" value="DHQ_synth"/>
    <property type="match status" value="1"/>
</dbReference>
<dbReference type="InterPro" id="IPR016037">
    <property type="entry name" value="DHQ_synth_AroB"/>
</dbReference>
<evidence type="ECO:0000256" key="8">
    <source>
        <dbReference type="ARBA" id="ARBA00022490"/>
    </source>
</evidence>
<dbReference type="SUPFAM" id="SSF56796">
    <property type="entry name" value="Dehydroquinate synthase-like"/>
    <property type="match status" value="1"/>
</dbReference>
<evidence type="ECO:0000313" key="21">
    <source>
        <dbReference type="Proteomes" id="UP000808914"/>
    </source>
</evidence>
<feature type="binding site" evidence="17">
    <location>
        <begin position="165"/>
        <end position="168"/>
    </location>
    <ligand>
        <name>NAD(+)</name>
        <dbReference type="ChEBI" id="CHEBI:57540"/>
    </ligand>
</feature>
<feature type="binding site" evidence="17">
    <location>
        <begin position="102"/>
        <end position="106"/>
    </location>
    <ligand>
        <name>NAD(+)</name>
        <dbReference type="ChEBI" id="CHEBI:57540"/>
    </ligand>
</feature>
<sequence>MDKLIIQTKHADYPVYIGPGLRFRLAELIPDQYSSFYIITDDQVGRYYGDEVYEALSGFKTYIYTVQSGENAKSMKVYQEILDDMLEKQLDRRTCVVALGGGVVGDLAGFVAATYLRGVGFIQMPTTLLAHDSSVGGKVAINHKMGKNLIGAFYHPSAVIYDSETLETLSLRERRSGFAELIKHSLIDSVQFFDQLKAAVPNETAMTPENIQPFIKEGIRVKAGIVSQDERESGIRTHLNFGHTLGHAIESEYGYGRLAHGEAVAIGMVFAMHLSEAHYRRKLPIDKVSSWLKALGLPTQVPAGLNIENILHRMRYDKKTQAGSLRFVLMKEIGSVETKTVAIEEVEEVLSAFMKKNK</sequence>
<keyword evidence="15 17" id="KW-0456">Lyase</keyword>
<keyword evidence="12 17" id="KW-0862">Zinc</keyword>
<evidence type="ECO:0000313" key="20">
    <source>
        <dbReference type="EMBL" id="MBM7645291.1"/>
    </source>
</evidence>
<feature type="binding site" evidence="17">
    <location>
        <begin position="68"/>
        <end position="73"/>
    </location>
    <ligand>
        <name>NAD(+)</name>
        <dbReference type="ChEBI" id="CHEBI:57540"/>
    </ligand>
</feature>
<dbReference type="Pfam" id="PF01761">
    <property type="entry name" value="DHQ_synthase"/>
    <property type="match status" value="1"/>
</dbReference>
<dbReference type="PANTHER" id="PTHR43622:SF7">
    <property type="entry name" value="3-DEHYDROQUINATE SYNTHASE, CHLOROPLASTIC"/>
    <property type="match status" value="1"/>
</dbReference>
<dbReference type="EMBL" id="JAFBER010000007">
    <property type="protein sequence ID" value="MBM7645291.1"/>
    <property type="molecule type" value="Genomic_DNA"/>
</dbReference>
<dbReference type="Pfam" id="PF24621">
    <property type="entry name" value="DHQS_C"/>
    <property type="match status" value="1"/>
</dbReference>
<feature type="binding site" evidence="17">
    <location>
        <position position="260"/>
    </location>
    <ligand>
        <name>Zn(2+)</name>
        <dbReference type="ChEBI" id="CHEBI:29105"/>
    </ligand>
</feature>
<dbReference type="Proteomes" id="UP000808914">
    <property type="component" value="Unassembled WGS sequence"/>
</dbReference>
<evidence type="ECO:0000256" key="3">
    <source>
        <dbReference type="ARBA" id="ARBA00004496"/>
    </source>
</evidence>
<feature type="binding site" evidence="17">
    <location>
        <position position="180"/>
    </location>
    <ligand>
        <name>Zn(2+)</name>
        <dbReference type="ChEBI" id="CHEBI:29105"/>
    </ligand>
</feature>
<feature type="binding site" evidence="17">
    <location>
        <position position="147"/>
    </location>
    <ligand>
        <name>NAD(+)</name>
        <dbReference type="ChEBI" id="CHEBI:57540"/>
    </ligand>
</feature>
<accession>A0ABS2PZI4</accession>
<protein>
    <recommendedName>
        <fullName evidence="7 17">3-dehydroquinate synthase</fullName>
        <shortName evidence="17">DHQS</shortName>
        <ecNumber evidence="6 17">4.2.3.4</ecNumber>
    </recommendedName>
</protein>
<evidence type="ECO:0000256" key="1">
    <source>
        <dbReference type="ARBA" id="ARBA00001393"/>
    </source>
</evidence>
<dbReference type="GO" id="GO:0003856">
    <property type="term" value="F:3-dehydroquinate synthase activity"/>
    <property type="evidence" value="ECO:0007669"/>
    <property type="project" value="UniProtKB-EC"/>
</dbReference>
<evidence type="ECO:0000256" key="10">
    <source>
        <dbReference type="ARBA" id="ARBA00022723"/>
    </source>
</evidence>
<dbReference type="InterPro" id="IPR030960">
    <property type="entry name" value="DHQS/DOIS_N"/>
</dbReference>
<evidence type="ECO:0000256" key="9">
    <source>
        <dbReference type="ARBA" id="ARBA00022605"/>
    </source>
</evidence>
<dbReference type="Gene3D" id="1.20.1090.10">
    <property type="entry name" value="Dehydroquinate synthase-like - alpha domain"/>
    <property type="match status" value="1"/>
</dbReference>
<keyword evidence="21" id="KW-1185">Reference proteome</keyword>
<comment type="catalytic activity">
    <reaction evidence="1 17">
        <text>7-phospho-2-dehydro-3-deoxy-D-arabino-heptonate = 3-dehydroquinate + phosphate</text>
        <dbReference type="Rhea" id="RHEA:21968"/>
        <dbReference type="ChEBI" id="CHEBI:32364"/>
        <dbReference type="ChEBI" id="CHEBI:43474"/>
        <dbReference type="ChEBI" id="CHEBI:58394"/>
        <dbReference type="EC" id="4.2.3.4"/>
    </reaction>
</comment>
<feature type="binding site" evidence="17">
    <location>
        <position position="243"/>
    </location>
    <ligand>
        <name>Zn(2+)</name>
        <dbReference type="ChEBI" id="CHEBI:29105"/>
    </ligand>
</feature>
<comment type="cofactor">
    <cofactor evidence="2 17">
        <name>NAD(+)</name>
        <dbReference type="ChEBI" id="CHEBI:57540"/>
    </cofactor>
</comment>
<dbReference type="PANTHER" id="PTHR43622">
    <property type="entry name" value="3-DEHYDROQUINATE SYNTHASE"/>
    <property type="match status" value="1"/>
</dbReference>
<evidence type="ECO:0000259" key="19">
    <source>
        <dbReference type="Pfam" id="PF24621"/>
    </source>
</evidence>
<comment type="function">
    <text evidence="17">Catalyzes the conversion of 3-deoxy-D-arabino-heptulosonate 7-phosphate (DAHP) to dehydroquinate (DHQ).</text>
</comment>
<name>A0ABS2PZI4_9BACL</name>
<evidence type="ECO:0000256" key="2">
    <source>
        <dbReference type="ARBA" id="ARBA00001911"/>
    </source>
</evidence>
<dbReference type="HAMAP" id="MF_00110">
    <property type="entry name" value="DHQ_synthase"/>
    <property type="match status" value="1"/>
</dbReference>
<feature type="binding site" evidence="17">
    <location>
        <begin position="126"/>
        <end position="127"/>
    </location>
    <ligand>
        <name>NAD(+)</name>
        <dbReference type="ChEBI" id="CHEBI:57540"/>
    </ligand>
</feature>
<evidence type="ECO:0000256" key="6">
    <source>
        <dbReference type="ARBA" id="ARBA00013031"/>
    </source>
</evidence>
<comment type="similarity">
    <text evidence="5 17">Belongs to the sugar phosphate cyclases superfamily. Dehydroquinate synthase family.</text>
</comment>
<evidence type="ECO:0000256" key="4">
    <source>
        <dbReference type="ARBA" id="ARBA00004661"/>
    </source>
</evidence>
<comment type="pathway">
    <text evidence="4 17">Metabolic intermediate biosynthesis; chorismate biosynthesis; chorismate from D-erythrose 4-phosphate and phosphoenolpyruvate: step 2/7.</text>
</comment>
<evidence type="ECO:0000256" key="17">
    <source>
        <dbReference type="HAMAP-Rule" id="MF_00110"/>
    </source>
</evidence>
<evidence type="ECO:0000256" key="11">
    <source>
        <dbReference type="ARBA" id="ARBA00022741"/>
    </source>
</evidence>
<keyword evidence="9 17" id="KW-0028">Amino-acid biosynthesis</keyword>
<dbReference type="CDD" id="cd08195">
    <property type="entry name" value="DHQS"/>
    <property type="match status" value="1"/>
</dbReference>
<keyword evidence="10 17" id="KW-0479">Metal-binding</keyword>
<keyword evidence="14 17" id="KW-0057">Aromatic amino acid biosynthesis</keyword>
<feature type="domain" description="3-dehydroquinate synthase N-terminal" evidence="18">
    <location>
        <begin position="64"/>
        <end position="174"/>
    </location>
</feature>
<evidence type="ECO:0000256" key="14">
    <source>
        <dbReference type="ARBA" id="ARBA00023141"/>
    </source>
</evidence>
<evidence type="ECO:0000256" key="7">
    <source>
        <dbReference type="ARBA" id="ARBA00017684"/>
    </source>
</evidence>
<feature type="domain" description="3-dehydroquinate synthase C-terminal" evidence="19">
    <location>
        <begin position="177"/>
        <end position="320"/>
    </location>
</feature>
<dbReference type="Gene3D" id="3.40.50.1970">
    <property type="match status" value="1"/>
</dbReference>
<evidence type="ECO:0000259" key="18">
    <source>
        <dbReference type="Pfam" id="PF01761"/>
    </source>
</evidence>
<comment type="caution">
    <text evidence="20">The sequence shown here is derived from an EMBL/GenBank/DDBJ whole genome shotgun (WGS) entry which is preliminary data.</text>
</comment>
<keyword evidence="8 17" id="KW-0963">Cytoplasm</keyword>
<organism evidence="20 21">
    <name type="scientific">Scopulibacillus daqui</name>
    <dbReference type="NCBI Taxonomy" id="1469162"/>
    <lineage>
        <taxon>Bacteria</taxon>
        <taxon>Bacillati</taxon>
        <taxon>Bacillota</taxon>
        <taxon>Bacilli</taxon>
        <taxon>Bacillales</taxon>
        <taxon>Sporolactobacillaceae</taxon>
        <taxon>Scopulibacillus</taxon>
    </lineage>
</organism>
<keyword evidence="11 17" id="KW-0547">Nucleotide-binding</keyword>
<feature type="binding site" evidence="17">
    <location>
        <position position="138"/>
    </location>
    <ligand>
        <name>NAD(+)</name>
        <dbReference type="ChEBI" id="CHEBI:57540"/>
    </ligand>
</feature>
<dbReference type="EC" id="4.2.3.4" evidence="6 17"/>
<evidence type="ECO:0000256" key="16">
    <source>
        <dbReference type="ARBA" id="ARBA00023285"/>
    </source>
</evidence>
<proteinExistence type="inferred from homology"/>
<dbReference type="RefSeq" id="WP_380898053.1">
    <property type="nucleotide sequence ID" value="NZ_JBHLTV010000027.1"/>
</dbReference>
<evidence type="ECO:0000256" key="13">
    <source>
        <dbReference type="ARBA" id="ARBA00023027"/>
    </source>
</evidence>
<comment type="subcellular location">
    <subcellularLocation>
        <location evidence="3 17">Cytoplasm</location>
    </subcellularLocation>
</comment>
<keyword evidence="13 17" id="KW-0520">NAD</keyword>
<evidence type="ECO:0000256" key="5">
    <source>
        <dbReference type="ARBA" id="ARBA00005412"/>
    </source>
</evidence>
<dbReference type="InterPro" id="IPR030963">
    <property type="entry name" value="DHQ_synth_fam"/>
</dbReference>
<dbReference type="InterPro" id="IPR056179">
    <property type="entry name" value="DHQS_C"/>
</dbReference>
<reference evidence="20 21" key="1">
    <citation type="submission" date="2021-01" db="EMBL/GenBank/DDBJ databases">
        <title>Genomic Encyclopedia of Type Strains, Phase IV (KMG-IV): sequencing the most valuable type-strain genomes for metagenomic binning, comparative biology and taxonomic classification.</title>
        <authorList>
            <person name="Goeker M."/>
        </authorList>
    </citation>
    <scope>NUCLEOTIDE SEQUENCE [LARGE SCALE GENOMIC DNA]</scope>
    <source>
        <strain evidence="20 21">DSM 28236</strain>
    </source>
</reference>
<comment type="cofactor">
    <cofactor evidence="17">
        <name>Co(2+)</name>
        <dbReference type="ChEBI" id="CHEBI:48828"/>
    </cofactor>
    <cofactor evidence="17">
        <name>Zn(2+)</name>
        <dbReference type="ChEBI" id="CHEBI:29105"/>
    </cofactor>
    <text evidence="17">Binds 1 divalent metal cation per subunit. Can use either Co(2+) or Zn(2+).</text>
</comment>
<gene>
    <name evidence="17" type="primary">aroB</name>
    <name evidence="20" type="ORF">JOD45_001502</name>
</gene>
<evidence type="ECO:0000256" key="12">
    <source>
        <dbReference type="ARBA" id="ARBA00022833"/>
    </source>
</evidence>
<keyword evidence="16 17" id="KW-0170">Cobalt</keyword>
<evidence type="ECO:0000256" key="15">
    <source>
        <dbReference type="ARBA" id="ARBA00023239"/>
    </source>
</evidence>
<dbReference type="NCBIfam" id="TIGR01357">
    <property type="entry name" value="aroB"/>
    <property type="match status" value="1"/>
</dbReference>
<dbReference type="InterPro" id="IPR050071">
    <property type="entry name" value="Dehydroquinate_synthase"/>
</dbReference>